<reference evidence="1 2" key="2">
    <citation type="journal article" date="2022" name="Mol. Ecol. Resour.">
        <title>The genomes of chicory, endive, great burdock and yacon provide insights into Asteraceae paleo-polyploidization history and plant inulin production.</title>
        <authorList>
            <person name="Fan W."/>
            <person name="Wang S."/>
            <person name="Wang H."/>
            <person name="Wang A."/>
            <person name="Jiang F."/>
            <person name="Liu H."/>
            <person name="Zhao H."/>
            <person name="Xu D."/>
            <person name="Zhang Y."/>
        </authorList>
    </citation>
    <scope>NUCLEOTIDE SEQUENCE [LARGE SCALE GENOMIC DNA]</scope>
    <source>
        <strain evidence="2">cv. Niubang</strain>
    </source>
</reference>
<accession>A0ACB9C4J1</accession>
<evidence type="ECO:0000313" key="1">
    <source>
        <dbReference type="EMBL" id="KAI3729130.1"/>
    </source>
</evidence>
<dbReference type="EMBL" id="CM042051">
    <property type="protein sequence ID" value="KAI3729130.1"/>
    <property type="molecule type" value="Genomic_DNA"/>
</dbReference>
<proteinExistence type="predicted"/>
<keyword evidence="2" id="KW-1185">Reference proteome</keyword>
<gene>
    <name evidence="1" type="ORF">L6452_17780</name>
</gene>
<evidence type="ECO:0000313" key="2">
    <source>
        <dbReference type="Proteomes" id="UP001055879"/>
    </source>
</evidence>
<name>A0ACB9C4J1_ARCLA</name>
<reference evidence="2" key="1">
    <citation type="journal article" date="2022" name="Mol. Ecol. Resour.">
        <title>The genomes of chicory, endive, great burdock and yacon provide insights into Asteraceae palaeo-polyploidization history and plant inulin production.</title>
        <authorList>
            <person name="Fan W."/>
            <person name="Wang S."/>
            <person name="Wang H."/>
            <person name="Wang A."/>
            <person name="Jiang F."/>
            <person name="Liu H."/>
            <person name="Zhao H."/>
            <person name="Xu D."/>
            <person name="Zhang Y."/>
        </authorList>
    </citation>
    <scope>NUCLEOTIDE SEQUENCE [LARGE SCALE GENOMIC DNA]</scope>
    <source>
        <strain evidence="2">cv. Niubang</strain>
    </source>
</reference>
<sequence>MMEKVDMRQKRISCWRRSHLIGASTSTSMEVQSSWRNLRHYQTIMPCYLIEEKAKLSTEQKSAFYVKLKEVQHVLSLDTRSDGNNAESE</sequence>
<protein>
    <submittedName>
        <fullName evidence="1">Uncharacterized protein</fullName>
    </submittedName>
</protein>
<dbReference type="Proteomes" id="UP001055879">
    <property type="component" value="Linkage Group LG05"/>
</dbReference>
<organism evidence="1 2">
    <name type="scientific">Arctium lappa</name>
    <name type="common">Greater burdock</name>
    <name type="synonym">Lappa major</name>
    <dbReference type="NCBI Taxonomy" id="4217"/>
    <lineage>
        <taxon>Eukaryota</taxon>
        <taxon>Viridiplantae</taxon>
        <taxon>Streptophyta</taxon>
        <taxon>Embryophyta</taxon>
        <taxon>Tracheophyta</taxon>
        <taxon>Spermatophyta</taxon>
        <taxon>Magnoliopsida</taxon>
        <taxon>eudicotyledons</taxon>
        <taxon>Gunneridae</taxon>
        <taxon>Pentapetalae</taxon>
        <taxon>asterids</taxon>
        <taxon>campanulids</taxon>
        <taxon>Asterales</taxon>
        <taxon>Asteraceae</taxon>
        <taxon>Carduoideae</taxon>
        <taxon>Cardueae</taxon>
        <taxon>Arctiinae</taxon>
        <taxon>Arctium</taxon>
    </lineage>
</organism>
<comment type="caution">
    <text evidence="1">The sequence shown here is derived from an EMBL/GenBank/DDBJ whole genome shotgun (WGS) entry which is preliminary data.</text>
</comment>